<dbReference type="EMBL" id="JAGVSJ010000045">
    <property type="protein sequence ID" value="MBX8632651.1"/>
    <property type="molecule type" value="Genomic_DNA"/>
</dbReference>
<dbReference type="AlphaFoldDB" id="A0A8J7YQU3"/>
<reference evidence="1" key="1">
    <citation type="submission" date="2021-04" db="EMBL/GenBank/DDBJ databases">
        <title>Genomic insights into ecological role and evolution of a novel Thermoplasmata order Candidatus Sysuiplasmatales.</title>
        <authorList>
            <person name="Yuan Y."/>
        </authorList>
    </citation>
    <scope>NUCLEOTIDE SEQUENCE</scope>
    <source>
        <strain evidence="1">YP2-bin.285</strain>
    </source>
</reference>
<comment type="caution">
    <text evidence="1">The sequence shown here is derived from an EMBL/GenBank/DDBJ whole genome shotgun (WGS) entry which is preliminary data.</text>
</comment>
<name>A0A8J7YQU3_9ARCH</name>
<proteinExistence type="predicted"/>
<evidence type="ECO:0008006" key="3">
    <source>
        <dbReference type="Google" id="ProtNLM"/>
    </source>
</evidence>
<evidence type="ECO:0000313" key="1">
    <source>
        <dbReference type="EMBL" id="MBX8632651.1"/>
    </source>
</evidence>
<sequence>MSAVREIRLLRSTRGGRRNPAVYSISVDPTMYYRWKKSYDTFGIDGLKSHYRRMEPGVRKLMKENSRLKKLLAEKDLTVEMLSEALKKRKAEKR</sequence>
<evidence type="ECO:0000313" key="2">
    <source>
        <dbReference type="Proteomes" id="UP000716004"/>
    </source>
</evidence>
<accession>A0A8J7YQU3</accession>
<organism evidence="1 2">
    <name type="scientific">Candidatus Sysuiplasma superficiale</name>
    <dbReference type="NCBI Taxonomy" id="2823368"/>
    <lineage>
        <taxon>Archaea</taxon>
        <taxon>Methanobacteriati</taxon>
        <taxon>Thermoplasmatota</taxon>
        <taxon>Thermoplasmata</taxon>
        <taxon>Candidatus Sysuiplasmatales</taxon>
        <taxon>Candidatus Sysuiplasmataceae</taxon>
        <taxon>Candidatus Sysuiplasma</taxon>
    </lineage>
</organism>
<dbReference type="Proteomes" id="UP000716004">
    <property type="component" value="Unassembled WGS sequence"/>
</dbReference>
<gene>
    <name evidence="1" type="ORF">J9259_09105</name>
</gene>
<protein>
    <recommendedName>
        <fullName evidence="3">Transposase</fullName>
    </recommendedName>
</protein>